<protein>
    <submittedName>
        <fullName evidence="1">Bifunctional DNA-binding transcriptional regulator/antitoxin component of YhaV-PrlF toxin-antitoxin module</fullName>
    </submittedName>
</protein>
<evidence type="ECO:0000313" key="1">
    <source>
        <dbReference type="EMBL" id="MBB6541981.1"/>
    </source>
</evidence>
<sequence length="85" mass="9686">MVNRRDKMGYQFKVGKNHEIPLPDDICDQLDVKINDILICEVDANKSSISMKKHSNQALSDDEVVSSGNLTRVIYYDLEQEDIAD</sequence>
<keyword evidence="1" id="KW-0238">DNA-binding</keyword>
<dbReference type="GO" id="GO:0003677">
    <property type="term" value="F:DNA binding"/>
    <property type="evidence" value="ECO:0007669"/>
    <property type="project" value="UniProtKB-KW"/>
</dbReference>
<gene>
    <name evidence="1" type="ORF">HNQ55_000456</name>
</gene>
<evidence type="ECO:0000313" key="2">
    <source>
        <dbReference type="Proteomes" id="UP000537141"/>
    </source>
</evidence>
<dbReference type="Proteomes" id="UP000537141">
    <property type="component" value="Unassembled WGS sequence"/>
</dbReference>
<proteinExistence type="predicted"/>
<accession>A0A7X0TSC2</accession>
<keyword evidence="2" id="KW-1185">Reference proteome</keyword>
<name>A0A7X0TSC2_9GAMM</name>
<dbReference type="EMBL" id="JACHHU010000002">
    <property type="protein sequence ID" value="MBB6541981.1"/>
    <property type="molecule type" value="Genomic_DNA"/>
</dbReference>
<organism evidence="1 2">
    <name type="scientific">Thalassotalea piscium</name>
    <dbReference type="NCBI Taxonomy" id="1230533"/>
    <lineage>
        <taxon>Bacteria</taxon>
        <taxon>Pseudomonadati</taxon>
        <taxon>Pseudomonadota</taxon>
        <taxon>Gammaproteobacteria</taxon>
        <taxon>Alteromonadales</taxon>
        <taxon>Colwelliaceae</taxon>
        <taxon>Thalassotalea</taxon>
    </lineage>
</organism>
<dbReference type="RefSeq" id="WP_139175624.1">
    <property type="nucleotide sequence ID" value="NZ_AP027362.1"/>
</dbReference>
<dbReference type="AlphaFoldDB" id="A0A7X0TSC2"/>
<reference evidence="1 2" key="1">
    <citation type="submission" date="2020-08" db="EMBL/GenBank/DDBJ databases">
        <title>Genomic Encyclopedia of Type Strains, Phase IV (KMG-IV): sequencing the most valuable type-strain genomes for metagenomic binning, comparative biology and taxonomic classification.</title>
        <authorList>
            <person name="Goeker M."/>
        </authorList>
    </citation>
    <scope>NUCLEOTIDE SEQUENCE [LARGE SCALE GENOMIC DNA]</scope>
    <source>
        <strain evidence="1 2">DSM 26287</strain>
    </source>
</reference>
<comment type="caution">
    <text evidence="1">The sequence shown here is derived from an EMBL/GenBank/DDBJ whole genome shotgun (WGS) entry which is preliminary data.</text>
</comment>
<dbReference type="InterPro" id="IPR037914">
    <property type="entry name" value="SpoVT-AbrB_sf"/>
</dbReference>
<dbReference type="SUPFAM" id="SSF89447">
    <property type="entry name" value="AbrB/MazE/MraZ-like"/>
    <property type="match status" value="1"/>
</dbReference>